<proteinExistence type="predicted"/>
<sequence>MPLLDIATPQYSFRNNPYSIGFQRLHHVSFISGNQTTARSRFFKPNSIINPASLYMCRGRLMIKAVATLEPRCSDKENDNAHQLSTDSKATLPGTDDQPVVLDDREALRRSRISDANKGKQPWNKGRKHSAETREKIRESTRIAMQSEEVKMKLRKAIHSQTRETRSKIAAAVRITWDKRRFQTRMMSHCQQEWRNLISEASRKGLCGEEELQWDSYEIIQKQLKKEYQAGVETRKEHFRNSNLKPGQRSYNHLRAPKTPEQRRKISEAIAAKWADPTYRDRVYSGISKRRGLDPESRDPEWGTGIKKRRIEARKLNPPPRKKRESFVRVTKVKTPSQPKVKTSVSRVKKEPQARFKDPQANYKLEMIKSIRAQRAGPESSSDSDPKINEAVLRANVLIGEAQRAAEALEEAAAKSPVAEASLIETRKLIAEAIRYIESIEMGDNRTLESDSGKEEKVMEDVRGIEQRGVNGIGGVGLSDAGFGKLADVANGMENIDMSASSSWGDMGLKMKEVEGGGDDGDLGDGGGGDGDGDGDGGRKKVSEKQESKGRRWVCGRLVEDEEEE</sequence>
<dbReference type="EMBL" id="CM042009">
    <property type="protein sequence ID" value="KAI3789885.1"/>
    <property type="molecule type" value="Genomic_DNA"/>
</dbReference>
<gene>
    <name evidence="1" type="ORF">L2E82_02690</name>
</gene>
<dbReference type="Proteomes" id="UP001055811">
    <property type="component" value="Linkage Group LG01"/>
</dbReference>
<evidence type="ECO:0000313" key="2">
    <source>
        <dbReference type="Proteomes" id="UP001055811"/>
    </source>
</evidence>
<evidence type="ECO:0000313" key="1">
    <source>
        <dbReference type="EMBL" id="KAI3789885.1"/>
    </source>
</evidence>
<accession>A0ACB9H2D0</accession>
<comment type="caution">
    <text evidence="1">The sequence shown here is derived from an EMBL/GenBank/DDBJ whole genome shotgun (WGS) entry which is preliminary data.</text>
</comment>
<organism evidence="1 2">
    <name type="scientific">Cichorium intybus</name>
    <name type="common">Chicory</name>
    <dbReference type="NCBI Taxonomy" id="13427"/>
    <lineage>
        <taxon>Eukaryota</taxon>
        <taxon>Viridiplantae</taxon>
        <taxon>Streptophyta</taxon>
        <taxon>Embryophyta</taxon>
        <taxon>Tracheophyta</taxon>
        <taxon>Spermatophyta</taxon>
        <taxon>Magnoliopsida</taxon>
        <taxon>eudicotyledons</taxon>
        <taxon>Gunneridae</taxon>
        <taxon>Pentapetalae</taxon>
        <taxon>asterids</taxon>
        <taxon>campanulids</taxon>
        <taxon>Asterales</taxon>
        <taxon>Asteraceae</taxon>
        <taxon>Cichorioideae</taxon>
        <taxon>Cichorieae</taxon>
        <taxon>Cichoriinae</taxon>
        <taxon>Cichorium</taxon>
    </lineage>
</organism>
<name>A0ACB9H2D0_CICIN</name>
<keyword evidence="2" id="KW-1185">Reference proteome</keyword>
<protein>
    <submittedName>
        <fullName evidence="1">Uncharacterized protein</fullName>
    </submittedName>
</protein>
<reference evidence="2" key="1">
    <citation type="journal article" date="2022" name="Mol. Ecol. Resour.">
        <title>The genomes of chicory, endive, great burdock and yacon provide insights into Asteraceae palaeo-polyploidization history and plant inulin production.</title>
        <authorList>
            <person name="Fan W."/>
            <person name="Wang S."/>
            <person name="Wang H."/>
            <person name="Wang A."/>
            <person name="Jiang F."/>
            <person name="Liu H."/>
            <person name="Zhao H."/>
            <person name="Xu D."/>
            <person name="Zhang Y."/>
        </authorList>
    </citation>
    <scope>NUCLEOTIDE SEQUENCE [LARGE SCALE GENOMIC DNA]</scope>
    <source>
        <strain evidence="2">cv. Punajuju</strain>
    </source>
</reference>
<reference evidence="1 2" key="2">
    <citation type="journal article" date="2022" name="Mol. Ecol. Resour.">
        <title>The genomes of chicory, endive, great burdock and yacon provide insights into Asteraceae paleo-polyploidization history and plant inulin production.</title>
        <authorList>
            <person name="Fan W."/>
            <person name="Wang S."/>
            <person name="Wang H."/>
            <person name="Wang A."/>
            <person name="Jiang F."/>
            <person name="Liu H."/>
            <person name="Zhao H."/>
            <person name="Xu D."/>
            <person name="Zhang Y."/>
        </authorList>
    </citation>
    <scope>NUCLEOTIDE SEQUENCE [LARGE SCALE GENOMIC DNA]</scope>
    <source>
        <strain evidence="2">cv. Punajuju</strain>
        <tissue evidence="1">Leaves</tissue>
    </source>
</reference>